<sequence length="106" mass="12149">MSVMRFMLMNFMPLMPMSLKLLYSPGLMYIILPLYWGCSALKPDCNRSGIDPVSSAHWSLHQSEYGCLVSLDARPPLGRTCKVKLWEVMMLVRSYTMKQPLSTLQD</sequence>
<gene>
    <name evidence="1" type="ORF">EYF80_047111</name>
</gene>
<comment type="caution">
    <text evidence="1">The sequence shown here is derived from an EMBL/GenBank/DDBJ whole genome shotgun (WGS) entry which is preliminary data.</text>
</comment>
<dbReference type="Proteomes" id="UP000314294">
    <property type="component" value="Unassembled WGS sequence"/>
</dbReference>
<name>A0A4Z2FNR6_9TELE</name>
<dbReference type="AlphaFoldDB" id="A0A4Z2FNR6"/>
<proteinExistence type="predicted"/>
<keyword evidence="2" id="KW-1185">Reference proteome</keyword>
<dbReference type="EMBL" id="SRLO01001019">
    <property type="protein sequence ID" value="TNN42681.1"/>
    <property type="molecule type" value="Genomic_DNA"/>
</dbReference>
<evidence type="ECO:0000313" key="2">
    <source>
        <dbReference type="Proteomes" id="UP000314294"/>
    </source>
</evidence>
<organism evidence="1 2">
    <name type="scientific">Liparis tanakae</name>
    <name type="common">Tanaka's snailfish</name>
    <dbReference type="NCBI Taxonomy" id="230148"/>
    <lineage>
        <taxon>Eukaryota</taxon>
        <taxon>Metazoa</taxon>
        <taxon>Chordata</taxon>
        <taxon>Craniata</taxon>
        <taxon>Vertebrata</taxon>
        <taxon>Euteleostomi</taxon>
        <taxon>Actinopterygii</taxon>
        <taxon>Neopterygii</taxon>
        <taxon>Teleostei</taxon>
        <taxon>Neoteleostei</taxon>
        <taxon>Acanthomorphata</taxon>
        <taxon>Eupercaria</taxon>
        <taxon>Perciformes</taxon>
        <taxon>Cottioidei</taxon>
        <taxon>Cottales</taxon>
        <taxon>Liparidae</taxon>
        <taxon>Liparis</taxon>
    </lineage>
</organism>
<reference evidence="1 2" key="1">
    <citation type="submission" date="2019-03" db="EMBL/GenBank/DDBJ databases">
        <title>First draft genome of Liparis tanakae, snailfish: a comprehensive survey of snailfish specific genes.</title>
        <authorList>
            <person name="Kim W."/>
            <person name="Song I."/>
            <person name="Jeong J.-H."/>
            <person name="Kim D."/>
            <person name="Kim S."/>
            <person name="Ryu S."/>
            <person name="Song J.Y."/>
            <person name="Lee S.K."/>
        </authorList>
    </citation>
    <scope>NUCLEOTIDE SEQUENCE [LARGE SCALE GENOMIC DNA]</scope>
    <source>
        <tissue evidence="1">Muscle</tissue>
    </source>
</reference>
<evidence type="ECO:0000313" key="1">
    <source>
        <dbReference type="EMBL" id="TNN42681.1"/>
    </source>
</evidence>
<protein>
    <submittedName>
        <fullName evidence="1">Uncharacterized protein</fullName>
    </submittedName>
</protein>
<accession>A0A4Z2FNR6</accession>